<evidence type="ECO:0000313" key="1">
    <source>
        <dbReference type="EMBL" id="GAA3511308.1"/>
    </source>
</evidence>
<comment type="caution">
    <text evidence="1">The sequence shown here is derived from an EMBL/GenBank/DDBJ whole genome shotgun (WGS) entry which is preliminary data.</text>
</comment>
<dbReference type="EMBL" id="BAABCW010000010">
    <property type="protein sequence ID" value="GAA3511308.1"/>
    <property type="molecule type" value="Genomic_DNA"/>
</dbReference>
<sequence>MNIHKIQEDHQELLTLYKDGIKLKNKWKLSISWKLSTQLASIAEKDFVLETWKNELATYQELHMTLYDSLESISISNAYYLVFDTIGNIYEVQEVLVNSKKRKFTVVLTNL</sequence>
<accession>A0ABP6UNW0</accession>
<dbReference type="RefSeq" id="WP_344928115.1">
    <property type="nucleotide sequence ID" value="NZ_BAABCW010000010.1"/>
</dbReference>
<evidence type="ECO:0000313" key="2">
    <source>
        <dbReference type="Proteomes" id="UP001500459"/>
    </source>
</evidence>
<organism evidence="1 2">
    <name type="scientific">Aquimarina addita</name>
    <dbReference type="NCBI Taxonomy" id="870485"/>
    <lineage>
        <taxon>Bacteria</taxon>
        <taxon>Pseudomonadati</taxon>
        <taxon>Bacteroidota</taxon>
        <taxon>Flavobacteriia</taxon>
        <taxon>Flavobacteriales</taxon>
        <taxon>Flavobacteriaceae</taxon>
        <taxon>Aquimarina</taxon>
    </lineage>
</organism>
<protein>
    <submittedName>
        <fullName evidence="1">Uncharacterized protein</fullName>
    </submittedName>
</protein>
<reference evidence="2" key="1">
    <citation type="journal article" date="2019" name="Int. J. Syst. Evol. Microbiol.">
        <title>The Global Catalogue of Microorganisms (GCM) 10K type strain sequencing project: providing services to taxonomists for standard genome sequencing and annotation.</title>
        <authorList>
            <consortium name="The Broad Institute Genomics Platform"/>
            <consortium name="The Broad Institute Genome Sequencing Center for Infectious Disease"/>
            <person name="Wu L."/>
            <person name="Ma J."/>
        </authorList>
    </citation>
    <scope>NUCLEOTIDE SEQUENCE [LARGE SCALE GENOMIC DNA]</scope>
    <source>
        <strain evidence="2">JCM 17106</strain>
    </source>
</reference>
<proteinExistence type="predicted"/>
<keyword evidence="2" id="KW-1185">Reference proteome</keyword>
<name>A0ABP6UNW0_9FLAO</name>
<gene>
    <name evidence="1" type="ORF">GCM10022393_26360</name>
</gene>
<dbReference type="Proteomes" id="UP001500459">
    <property type="component" value="Unassembled WGS sequence"/>
</dbReference>